<protein>
    <submittedName>
        <fullName evidence="3">F-box domain-containing protein</fullName>
    </submittedName>
</protein>
<dbReference type="PROSITE" id="PS50181">
    <property type="entry name" value="FBOX"/>
    <property type="match status" value="1"/>
</dbReference>
<organism evidence="2 3">
    <name type="scientific">Meloidogyne incognita</name>
    <name type="common">Southern root-knot nematode worm</name>
    <name type="synonym">Oxyuris incognita</name>
    <dbReference type="NCBI Taxonomy" id="6306"/>
    <lineage>
        <taxon>Eukaryota</taxon>
        <taxon>Metazoa</taxon>
        <taxon>Ecdysozoa</taxon>
        <taxon>Nematoda</taxon>
        <taxon>Chromadorea</taxon>
        <taxon>Rhabditida</taxon>
        <taxon>Tylenchina</taxon>
        <taxon>Tylenchomorpha</taxon>
        <taxon>Tylenchoidea</taxon>
        <taxon>Meloidogynidae</taxon>
        <taxon>Meloidogyninae</taxon>
        <taxon>Meloidogyne</taxon>
        <taxon>Meloidogyne incognita group</taxon>
    </lineage>
</organism>
<dbReference type="SUPFAM" id="SSF81383">
    <property type="entry name" value="F-box domain"/>
    <property type="match status" value="1"/>
</dbReference>
<reference evidence="3" key="1">
    <citation type="submission" date="2022-11" db="UniProtKB">
        <authorList>
            <consortium name="WormBaseParasite"/>
        </authorList>
    </citation>
    <scope>IDENTIFICATION</scope>
</reference>
<name>A0A914MCZ4_MELIC</name>
<sequence length="297" mass="34972">MHYLLPPEIQLDIFKYLNFNQLLSFQQTNSYFKNFIGKYEKDLARMCLYEIEIINIDENNANKYKLFKPETKVYGFQLGKLLEKKWMCGIEESIPVFLSTADTNMNIVGCELKKNLNDEYIYLQFPNHPKNVEEMKIVRYLFEQLFNCCFNYFYFSHIIFNPQIIELLFDENQTNLPRQIYSQYCCLFINNELLSKSPFNYILSNTIDVNIVDSELEQEEIDILFKMLINGGYRFLTADFMIFQNLAKLINFIIQVLVNLVFLLLPPSPPSPGLVCTLEIGNFENPGPVPGLWSMIY</sequence>
<accession>A0A914MCZ4</accession>
<keyword evidence="2" id="KW-1185">Reference proteome</keyword>
<dbReference type="Pfam" id="PF12937">
    <property type="entry name" value="F-box-like"/>
    <property type="match status" value="1"/>
</dbReference>
<dbReference type="AlphaFoldDB" id="A0A914MCZ4"/>
<feature type="domain" description="F-box" evidence="1">
    <location>
        <begin position="1"/>
        <end position="46"/>
    </location>
</feature>
<dbReference type="Proteomes" id="UP000887563">
    <property type="component" value="Unplaced"/>
</dbReference>
<dbReference type="WBParaSite" id="Minc3s01537g24554">
    <property type="protein sequence ID" value="Minc3s01537g24554"/>
    <property type="gene ID" value="Minc3s01537g24554"/>
</dbReference>
<dbReference type="InterPro" id="IPR001810">
    <property type="entry name" value="F-box_dom"/>
</dbReference>
<dbReference type="InterPro" id="IPR036047">
    <property type="entry name" value="F-box-like_dom_sf"/>
</dbReference>
<evidence type="ECO:0000313" key="3">
    <source>
        <dbReference type="WBParaSite" id="Minc3s01537g24554"/>
    </source>
</evidence>
<proteinExistence type="predicted"/>
<evidence type="ECO:0000259" key="1">
    <source>
        <dbReference type="PROSITE" id="PS50181"/>
    </source>
</evidence>
<evidence type="ECO:0000313" key="2">
    <source>
        <dbReference type="Proteomes" id="UP000887563"/>
    </source>
</evidence>